<dbReference type="EC" id="3.1.1.45" evidence="2"/>
<evidence type="ECO:0000313" key="3">
    <source>
        <dbReference type="Proteomes" id="UP000759443"/>
    </source>
</evidence>
<feature type="domain" description="Dienelactone hydrolase" evidence="1">
    <location>
        <begin position="18"/>
        <end position="245"/>
    </location>
</feature>
<accession>A0ABS4E6F7</accession>
<dbReference type="PANTHER" id="PTHR46623:SF10">
    <property type="entry name" value="CARBOXYMETHYLENEBUTENOLIDASE HOMOLOG"/>
    <property type="match status" value="1"/>
</dbReference>
<dbReference type="SUPFAM" id="SSF53474">
    <property type="entry name" value="alpha/beta-Hydrolases"/>
    <property type="match status" value="1"/>
</dbReference>
<dbReference type="InterPro" id="IPR051049">
    <property type="entry name" value="Dienelactone_hydrolase-like"/>
</dbReference>
<keyword evidence="2" id="KW-0378">Hydrolase</keyword>
<reference evidence="2 3" key="1">
    <citation type="submission" date="2021-03" db="EMBL/GenBank/DDBJ databases">
        <title>Genomic Encyclopedia of Type Strains, Phase IV (KMG-IV): sequencing the most valuable type-strain genomes for metagenomic binning, comparative biology and taxonomic classification.</title>
        <authorList>
            <person name="Goeker M."/>
        </authorList>
    </citation>
    <scope>NUCLEOTIDE SEQUENCE [LARGE SCALE GENOMIC DNA]</scope>
    <source>
        <strain evidence="2 3">DSM 21600</strain>
    </source>
</reference>
<comment type="caution">
    <text evidence="2">The sequence shown here is derived from an EMBL/GenBank/DDBJ whole genome shotgun (WGS) entry which is preliminary data.</text>
</comment>
<dbReference type="EMBL" id="JAGGJU010000019">
    <property type="protein sequence ID" value="MBP1853524.1"/>
    <property type="molecule type" value="Genomic_DNA"/>
</dbReference>
<dbReference type="Pfam" id="PF01738">
    <property type="entry name" value="DLH"/>
    <property type="match status" value="1"/>
</dbReference>
<dbReference type="GO" id="GO:0008806">
    <property type="term" value="F:carboxymethylenebutenolidase activity"/>
    <property type="evidence" value="ECO:0007669"/>
    <property type="project" value="UniProtKB-EC"/>
</dbReference>
<name>A0ABS4E6F7_9HYPH</name>
<sequence>MSVQDLSLTTADGVCPAKLFAPDSAGGAPGKGIILYMDIFGPRQALSDMAERFVGEGYTVLVPDLFYRAGAYGPFDPRTAFQDPDSKAKMMEMKSGTTQAMTMADTATFIAALDEAGCGSKLGTVGYCMGGSRALNAAVAYPDRIGAAASFHGGDLASEAEDSPHRGAEQIKAKVYVGTANADKSFPPEQAARFASTFIEEGCDFTLESYPGMNHGWCVKDHSVYDEKGSERHWSRVLGLFGEYL</sequence>
<dbReference type="InterPro" id="IPR002925">
    <property type="entry name" value="Dienelactn_hydro"/>
</dbReference>
<organism evidence="2 3">
    <name type="scientific">Rhizobium halophytocola</name>
    <dbReference type="NCBI Taxonomy" id="735519"/>
    <lineage>
        <taxon>Bacteria</taxon>
        <taxon>Pseudomonadati</taxon>
        <taxon>Pseudomonadota</taxon>
        <taxon>Alphaproteobacteria</taxon>
        <taxon>Hyphomicrobiales</taxon>
        <taxon>Rhizobiaceae</taxon>
        <taxon>Rhizobium/Agrobacterium group</taxon>
        <taxon>Rhizobium</taxon>
    </lineage>
</organism>
<dbReference type="Proteomes" id="UP000759443">
    <property type="component" value="Unassembled WGS sequence"/>
</dbReference>
<dbReference type="RefSeq" id="WP_209949418.1">
    <property type="nucleotide sequence ID" value="NZ_JAGGJU010000019.1"/>
</dbReference>
<proteinExistence type="predicted"/>
<protein>
    <submittedName>
        <fullName evidence="2">Carboxymethylenebutenolidase</fullName>
        <ecNumber evidence="2">3.1.1.45</ecNumber>
    </submittedName>
</protein>
<evidence type="ECO:0000259" key="1">
    <source>
        <dbReference type="Pfam" id="PF01738"/>
    </source>
</evidence>
<evidence type="ECO:0000313" key="2">
    <source>
        <dbReference type="EMBL" id="MBP1853524.1"/>
    </source>
</evidence>
<gene>
    <name evidence="2" type="ORF">J2Z17_004985</name>
</gene>
<dbReference type="InterPro" id="IPR029058">
    <property type="entry name" value="AB_hydrolase_fold"/>
</dbReference>
<dbReference type="PANTHER" id="PTHR46623">
    <property type="entry name" value="CARBOXYMETHYLENEBUTENOLIDASE-RELATED"/>
    <property type="match status" value="1"/>
</dbReference>
<keyword evidence="3" id="KW-1185">Reference proteome</keyword>
<dbReference type="Gene3D" id="3.40.50.1820">
    <property type="entry name" value="alpha/beta hydrolase"/>
    <property type="match status" value="1"/>
</dbReference>